<reference evidence="1 2" key="1">
    <citation type="journal article" date="2019" name="Sci. Rep.">
        <title>Orb-weaving spider Araneus ventricosus genome elucidates the spidroin gene catalogue.</title>
        <authorList>
            <person name="Kono N."/>
            <person name="Nakamura H."/>
            <person name="Ohtoshi R."/>
            <person name="Moran D.A.P."/>
            <person name="Shinohara A."/>
            <person name="Yoshida Y."/>
            <person name="Fujiwara M."/>
            <person name="Mori M."/>
            <person name="Tomita M."/>
            <person name="Arakawa K."/>
        </authorList>
    </citation>
    <scope>NUCLEOTIDE SEQUENCE [LARGE SCALE GENOMIC DNA]</scope>
</reference>
<dbReference type="AlphaFoldDB" id="A0A4Y2IRK3"/>
<evidence type="ECO:0000313" key="2">
    <source>
        <dbReference type="Proteomes" id="UP000499080"/>
    </source>
</evidence>
<sequence length="58" mass="6949">VDDQGFYIIDDIVECVMVKQHEDDEEYNKTSEETDDETIPWHSESFLCIENSLYWMGR</sequence>
<protein>
    <submittedName>
        <fullName evidence="1">Uncharacterized protein</fullName>
    </submittedName>
</protein>
<comment type="caution">
    <text evidence="1">The sequence shown here is derived from an EMBL/GenBank/DDBJ whole genome shotgun (WGS) entry which is preliminary data.</text>
</comment>
<accession>A0A4Y2IRK3</accession>
<feature type="non-terminal residue" evidence="1">
    <location>
        <position position="1"/>
    </location>
</feature>
<gene>
    <name evidence="1" type="ORF">AVEN_126487_1</name>
</gene>
<keyword evidence="2" id="KW-1185">Reference proteome</keyword>
<dbReference type="Proteomes" id="UP000499080">
    <property type="component" value="Unassembled WGS sequence"/>
</dbReference>
<evidence type="ECO:0000313" key="1">
    <source>
        <dbReference type="EMBL" id="GBM80300.1"/>
    </source>
</evidence>
<name>A0A4Y2IRK3_ARAVE</name>
<dbReference type="EMBL" id="BGPR01107634">
    <property type="protein sequence ID" value="GBM80300.1"/>
    <property type="molecule type" value="Genomic_DNA"/>
</dbReference>
<organism evidence="1 2">
    <name type="scientific">Araneus ventricosus</name>
    <name type="common">Orbweaver spider</name>
    <name type="synonym">Epeira ventricosa</name>
    <dbReference type="NCBI Taxonomy" id="182803"/>
    <lineage>
        <taxon>Eukaryota</taxon>
        <taxon>Metazoa</taxon>
        <taxon>Ecdysozoa</taxon>
        <taxon>Arthropoda</taxon>
        <taxon>Chelicerata</taxon>
        <taxon>Arachnida</taxon>
        <taxon>Araneae</taxon>
        <taxon>Araneomorphae</taxon>
        <taxon>Entelegynae</taxon>
        <taxon>Araneoidea</taxon>
        <taxon>Araneidae</taxon>
        <taxon>Araneus</taxon>
    </lineage>
</organism>
<proteinExistence type="predicted"/>